<sequence>MTVRFMPEKRRKDQMFPTPDEAEAAFYDAFERSDVSAMMAVWAADDDIVCVHPQGPRLVGFEAIRESWMQIFASGTAIRIRTTDARRYMGSTMAVHAVVEMLSAPGEQGASAPVCATNVYVLTENGWRMTVHHASPAGEAPQAVRDVPTETHTLH</sequence>
<dbReference type="KEGG" id="uru:DSM104443_02880"/>
<dbReference type="Proteomes" id="UP000501534">
    <property type="component" value="Chromosome"/>
</dbReference>
<keyword evidence="4" id="KW-1185">Reference proteome</keyword>
<dbReference type="EMBL" id="CP053069">
    <property type="protein sequence ID" value="QJR11797.1"/>
    <property type="molecule type" value="Genomic_DNA"/>
</dbReference>
<evidence type="ECO:0000256" key="1">
    <source>
        <dbReference type="SAM" id="MobiDB-lite"/>
    </source>
</evidence>
<evidence type="ECO:0000259" key="2">
    <source>
        <dbReference type="Pfam" id="PF13474"/>
    </source>
</evidence>
<dbReference type="InterPro" id="IPR032710">
    <property type="entry name" value="NTF2-like_dom_sf"/>
</dbReference>
<feature type="domain" description="SnoaL-like" evidence="2">
    <location>
        <begin position="24"/>
        <end position="137"/>
    </location>
</feature>
<name>A0A6M4H1S5_9PROT</name>
<protein>
    <recommendedName>
        <fullName evidence="2">SnoaL-like domain-containing protein</fullName>
    </recommendedName>
</protein>
<reference evidence="3 4" key="1">
    <citation type="submission" date="2020-04" db="EMBL/GenBank/DDBJ databases">
        <title>Usitatibacter rugosus gen. nov., sp. nov. and Usitatibacter palustris sp. nov., novel members of Usitatibacteraceae fam. nov. within the order Nitrosomonadales isolated from soil.</title>
        <authorList>
            <person name="Huber K.J."/>
            <person name="Neumann-Schaal M."/>
            <person name="Geppert A."/>
            <person name="Luckner M."/>
            <person name="Wanner G."/>
            <person name="Overmann J."/>
        </authorList>
    </citation>
    <scope>NUCLEOTIDE SEQUENCE [LARGE SCALE GENOMIC DNA]</scope>
    <source>
        <strain evidence="3 4">0125_3</strain>
    </source>
</reference>
<organism evidence="3 4">
    <name type="scientific">Usitatibacter rugosus</name>
    <dbReference type="NCBI Taxonomy" id="2732067"/>
    <lineage>
        <taxon>Bacteria</taxon>
        <taxon>Pseudomonadati</taxon>
        <taxon>Pseudomonadota</taxon>
        <taxon>Betaproteobacteria</taxon>
        <taxon>Nitrosomonadales</taxon>
        <taxon>Usitatibacteraceae</taxon>
        <taxon>Usitatibacter</taxon>
    </lineage>
</organism>
<accession>A0A6M4H1S5</accession>
<dbReference type="PANTHER" id="PTHR34957:SF1">
    <property type="entry name" value="NUCLEAR TRANSPORT FACTOR 2 (NTF2) FAMILY PROTEIN"/>
    <property type="match status" value="1"/>
</dbReference>
<dbReference type="Pfam" id="PF13474">
    <property type="entry name" value="SnoaL_3"/>
    <property type="match status" value="1"/>
</dbReference>
<dbReference type="SUPFAM" id="SSF54427">
    <property type="entry name" value="NTF2-like"/>
    <property type="match status" value="1"/>
</dbReference>
<dbReference type="PANTHER" id="PTHR34957">
    <property type="entry name" value="NUCLEAR TRANSPORT FACTOR 2 (NTF2) FAMILY PROTEIN"/>
    <property type="match status" value="1"/>
</dbReference>
<proteinExistence type="predicted"/>
<gene>
    <name evidence="3" type="ORF">DSM104443_02880</name>
</gene>
<evidence type="ECO:0000313" key="3">
    <source>
        <dbReference type="EMBL" id="QJR11797.1"/>
    </source>
</evidence>
<dbReference type="RefSeq" id="WP_171093432.1">
    <property type="nucleotide sequence ID" value="NZ_CP053069.1"/>
</dbReference>
<dbReference type="AlphaFoldDB" id="A0A6M4H1S5"/>
<evidence type="ECO:0000313" key="4">
    <source>
        <dbReference type="Proteomes" id="UP000501534"/>
    </source>
</evidence>
<feature type="region of interest" description="Disordered" evidence="1">
    <location>
        <begin position="135"/>
        <end position="155"/>
    </location>
</feature>
<dbReference type="Gene3D" id="3.10.450.50">
    <property type="match status" value="1"/>
</dbReference>
<dbReference type="InterPro" id="IPR037401">
    <property type="entry name" value="SnoaL-like"/>
</dbReference>